<keyword evidence="6" id="KW-1185">Reference proteome</keyword>
<dbReference type="AlphaFoldDB" id="M9M4P9"/>
<sequence length="824" mass="88995">MRRLVEHPIRGIEIHVDSTQALNDASHLSSQVAARIGRIEADVKLNSTQALNEASRIRSQIASRIGTIEADVQLHVNARLSGAMGSLDTTMDRLRLEIQRLIQTLQNSNGPGGGGGEGDGNSNPLLAIPKGLIAALAGVMATGALIKGTVGGAMEQQQIQGTMQALVGVDASQAEAMLQGIKDIYAAGWGESLTAVGNDIATVRQNLKGLSQEASEAYAQSAYAVEQVARGKTDIGELSKVTRTLMANFQGLDETQALDMITTGFQRGGDYANDLLDTVNEYAVHFAGLGMSAEQMFATLITGSEQGAWNLDKVGDAVKESFIRMQDLSETSKQAFQTLGLDANQMAAQIAAGGETANQAYQATLLALGNMENAIDRNTVGVKLFGTMWEDLEDSVVLAMAEGQLGLGEFEGATKRAADALQNNMGFQLEQFKRNFALGFAESGQGAVEALAPLIAMLNEAFQSGKFQPFFDGLAAGLSFTAHMVSILVENALWLSNVISDWTLIEPVIWGIVGAMGTYLLLTQALTIATKGLAIAINIAKIAQAAFNFVMNMNPFVLIATLIVGIIVALIALWRTNDQFAAALMRGWNAILNFFDRIPAYFWQLVEWLMTPFEWWASSVGKIYDTVINGIIKGINSVLSLINNVTGSSYEIAAEFSYENVAKGVKEYAQIKKDQAYASAAKKAAEREESVKKFLEDRQAKRAKEEAEKEAKNKKSIENNIRKGFGVGKGPPENPAGIDKDIDKVGKVGQVDKIKDKVDISSEDLKLMRELAEMKNIQNFVTLKPSIKFGDTHVRNESDIDTLVTRINEKLENDIASSVDAVYV</sequence>
<feature type="transmembrane region" description="Helical" evidence="3">
    <location>
        <begin position="470"/>
        <end position="488"/>
    </location>
</feature>
<evidence type="ECO:0000313" key="5">
    <source>
        <dbReference type="EMBL" id="GAC42273.1"/>
    </source>
</evidence>
<organism evidence="5 6">
    <name type="scientific">Paenibacillus popilliae ATCC 14706</name>
    <dbReference type="NCBI Taxonomy" id="1212764"/>
    <lineage>
        <taxon>Bacteria</taxon>
        <taxon>Bacillati</taxon>
        <taxon>Bacillota</taxon>
        <taxon>Bacilli</taxon>
        <taxon>Bacillales</taxon>
        <taxon>Paenibacillaceae</taxon>
        <taxon>Paenibacillus</taxon>
    </lineage>
</organism>
<feature type="transmembrane region" description="Helical" evidence="3">
    <location>
        <begin position="508"/>
        <end position="526"/>
    </location>
</feature>
<evidence type="ECO:0000256" key="1">
    <source>
        <dbReference type="SAM" id="Coils"/>
    </source>
</evidence>
<accession>M9M4P9</accession>
<evidence type="ECO:0000256" key="2">
    <source>
        <dbReference type="SAM" id="MobiDB-lite"/>
    </source>
</evidence>
<evidence type="ECO:0000313" key="6">
    <source>
        <dbReference type="Proteomes" id="UP000029453"/>
    </source>
</evidence>
<gene>
    <name evidence="5" type="ORF">PPOP_1630</name>
</gene>
<protein>
    <submittedName>
        <fullName evidence="5">Phage-related minor tail protein</fullName>
    </submittedName>
</protein>
<feature type="region of interest" description="Disordered" evidence="2">
    <location>
        <begin position="720"/>
        <end position="739"/>
    </location>
</feature>
<dbReference type="EMBL" id="BALG01000084">
    <property type="protein sequence ID" value="GAC42273.1"/>
    <property type="molecule type" value="Genomic_DNA"/>
</dbReference>
<dbReference type="Pfam" id="PF10145">
    <property type="entry name" value="PhageMin_Tail"/>
    <property type="match status" value="1"/>
</dbReference>
<keyword evidence="3" id="KW-0812">Transmembrane</keyword>
<reference evidence="5 6" key="1">
    <citation type="submission" date="2012-10" db="EMBL/GenBank/DDBJ databases">
        <title>Draft Genome Sequence of Paenibacillus popilliae ATCC 14706T.</title>
        <authorList>
            <person name="Iiyama K."/>
            <person name="Mori K."/>
            <person name="Mon H."/>
            <person name="Chieda Y."/>
            <person name="Lee J.M."/>
            <person name="Kusakabe T."/>
            <person name="Tashiro K."/>
            <person name="Asano S."/>
            <person name="Yasunaga-Aoki C."/>
            <person name="Shimizu S."/>
        </authorList>
    </citation>
    <scope>NUCLEOTIDE SEQUENCE [LARGE SCALE GENOMIC DNA]</scope>
    <source>
        <strain evidence="5 6">ATCC 14706</strain>
    </source>
</reference>
<keyword evidence="1" id="KW-0175">Coiled coil</keyword>
<name>M9M4P9_PAEPP</name>
<comment type="caution">
    <text evidence="5">The sequence shown here is derived from an EMBL/GenBank/DDBJ whole genome shotgun (WGS) entry which is preliminary data.</text>
</comment>
<feature type="domain" description="Phage tail tape measure protein" evidence="4">
    <location>
        <begin position="189"/>
        <end position="386"/>
    </location>
</feature>
<dbReference type="InterPro" id="IPR010090">
    <property type="entry name" value="Phage_tape_meas"/>
</dbReference>
<feature type="transmembrane region" description="Helical" evidence="3">
    <location>
        <begin position="556"/>
        <end position="576"/>
    </location>
</feature>
<keyword evidence="3" id="KW-1133">Transmembrane helix</keyword>
<evidence type="ECO:0000259" key="4">
    <source>
        <dbReference type="Pfam" id="PF10145"/>
    </source>
</evidence>
<dbReference type="Proteomes" id="UP000029453">
    <property type="component" value="Unassembled WGS sequence"/>
</dbReference>
<proteinExistence type="predicted"/>
<evidence type="ECO:0000256" key="3">
    <source>
        <dbReference type="SAM" id="Phobius"/>
    </source>
</evidence>
<keyword evidence="3" id="KW-0472">Membrane</keyword>
<feature type="coiled-coil region" evidence="1">
    <location>
        <begin position="678"/>
        <end position="720"/>
    </location>
</feature>